<evidence type="ECO:0000313" key="3">
    <source>
        <dbReference type="EMBL" id="CAE1329514.1"/>
    </source>
</evidence>
<comment type="caution">
    <text evidence="3">The sequence shown here is derived from an EMBL/GenBank/DDBJ whole genome shotgun (WGS) entry which is preliminary data.</text>
</comment>
<dbReference type="EMBL" id="CAHIKZ030005555">
    <property type="protein sequence ID" value="CAE1329514.1"/>
    <property type="molecule type" value="Genomic_DNA"/>
</dbReference>
<dbReference type="SUPFAM" id="SSF90250">
    <property type="entry name" value="Troponin coil-coiled subunits"/>
    <property type="match status" value="1"/>
</dbReference>
<comment type="similarity">
    <text evidence="1">Belongs to the troponin I family.</text>
</comment>
<organism evidence="3 4">
    <name type="scientific">Acanthosepion pharaonis</name>
    <name type="common">Pharaoh cuttlefish</name>
    <name type="synonym">Sepia pharaonis</name>
    <dbReference type="NCBI Taxonomy" id="158019"/>
    <lineage>
        <taxon>Eukaryota</taxon>
        <taxon>Metazoa</taxon>
        <taxon>Spiralia</taxon>
        <taxon>Lophotrochozoa</taxon>
        <taxon>Mollusca</taxon>
        <taxon>Cephalopoda</taxon>
        <taxon>Coleoidea</taxon>
        <taxon>Decapodiformes</taxon>
        <taxon>Sepiida</taxon>
        <taxon>Sepiina</taxon>
        <taxon>Sepiidae</taxon>
        <taxon>Acanthosepion</taxon>
    </lineage>
</organism>
<protein>
    <submittedName>
        <fullName evidence="3">Troponin I,Troponin I 4</fullName>
    </submittedName>
</protein>
<dbReference type="PANTHER" id="PTHR13738">
    <property type="entry name" value="TROPONIN I"/>
    <property type="match status" value="1"/>
</dbReference>
<name>A0A812EQC6_ACAPH</name>
<feature type="compositionally biased region" description="Acidic residues" evidence="2">
    <location>
        <begin position="180"/>
        <end position="189"/>
    </location>
</feature>
<dbReference type="InterPro" id="IPR038077">
    <property type="entry name" value="Troponin_sf"/>
</dbReference>
<dbReference type="InterPro" id="IPR050875">
    <property type="entry name" value="Troponin_I"/>
</dbReference>
<dbReference type="AlphaFoldDB" id="A0A812EQC6"/>
<dbReference type="Pfam" id="PF00992">
    <property type="entry name" value="Troponin"/>
    <property type="match status" value="1"/>
</dbReference>
<accession>A0A812EQC6</accession>
<dbReference type="Gene3D" id="1.20.5.350">
    <property type="match status" value="1"/>
</dbReference>
<sequence>MAEEEEREEAERKKRQEEAARRRQEEEEKKKKGKRKGLGGLSPEKKKLLKKLIMQKAAEDLKNEAKRKAEERENFINSRVEPLATDGLNEAQMQDLVKKLHGKMAELEEEVYDWEFKLRRQEFEINDLTLKVNDTRGKFVKPVLRKISKTEAKLAKLERTKKDDFRTTLKSSGHKHDKIEEEEAPAEEA</sequence>
<dbReference type="OrthoDB" id="371899at2759"/>
<feature type="region of interest" description="Disordered" evidence="2">
    <location>
        <begin position="163"/>
        <end position="189"/>
    </location>
</feature>
<gene>
    <name evidence="3" type="ORF">SPHA_78956</name>
</gene>
<feature type="compositionally biased region" description="Basic and acidic residues" evidence="2">
    <location>
        <begin position="9"/>
        <end position="30"/>
    </location>
</feature>
<dbReference type="PANTHER" id="PTHR13738:SF1">
    <property type="entry name" value="TROPONIN I"/>
    <property type="match status" value="1"/>
</dbReference>
<proteinExistence type="inferred from homology"/>
<reference evidence="3" key="1">
    <citation type="submission" date="2021-01" db="EMBL/GenBank/DDBJ databases">
        <authorList>
            <person name="Li R."/>
            <person name="Bekaert M."/>
        </authorList>
    </citation>
    <scope>NUCLEOTIDE SEQUENCE</scope>
    <source>
        <strain evidence="3">Farmed</strain>
    </source>
</reference>
<evidence type="ECO:0000256" key="1">
    <source>
        <dbReference type="ARBA" id="ARBA00009930"/>
    </source>
</evidence>
<dbReference type="GO" id="GO:0006936">
    <property type="term" value="P:muscle contraction"/>
    <property type="evidence" value="ECO:0007669"/>
    <property type="project" value="TreeGrafter"/>
</dbReference>
<evidence type="ECO:0000256" key="2">
    <source>
        <dbReference type="SAM" id="MobiDB-lite"/>
    </source>
</evidence>
<evidence type="ECO:0000313" key="4">
    <source>
        <dbReference type="Proteomes" id="UP000597762"/>
    </source>
</evidence>
<feature type="region of interest" description="Disordered" evidence="2">
    <location>
        <begin position="1"/>
        <end position="46"/>
    </location>
</feature>
<dbReference type="GO" id="GO:0005861">
    <property type="term" value="C:troponin complex"/>
    <property type="evidence" value="ECO:0007669"/>
    <property type="project" value="InterPro"/>
</dbReference>
<keyword evidence="4" id="KW-1185">Reference proteome</keyword>
<dbReference type="InterPro" id="IPR001978">
    <property type="entry name" value="Troponin"/>
</dbReference>
<dbReference type="Proteomes" id="UP000597762">
    <property type="component" value="Unassembled WGS sequence"/>
</dbReference>